<dbReference type="CTD" id="26233"/>
<feature type="region of interest" description="Disordered" evidence="1">
    <location>
        <begin position="1"/>
        <end position="25"/>
    </location>
</feature>
<dbReference type="PANTHER" id="PTHR38926:SF5">
    <property type="entry name" value="F-BOX AND LEUCINE-RICH REPEAT PROTEIN 6"/>
    <property type="match status" value="1"/>
</dbReference>
<dbReference type="SUPFAM" id="SSF52047">
    <property type="entry name" value="RNI-like"/>
    <property type="match status" value="1"/>
</dbReference>
<organism evidence="3 4">
    <name type="scientific">Geotrypetes seraphini</name>
    <name type="common">Gaboon caecilian</name>
    <name type="synonym">Caecilia seraphini</name>
    <dbReference type="NCBI Taxonomy" id="260995"/>
    <lineage>
        <taxon>Eukaryota</taxon>
        <taxon>Metazoa</taxon>
        <taxon>Chordata</taxon>
        <taxon>Craniata</taxon>
        <taxon>Vertebrata</taxon>
        <taxon>Euteleostomi</taxon>
        <taxon>Amphibia</taxon>
        <taxon>Gymnophiona</taxon>
        <taxon>Geotrypetes</taxon>
    </lineage>
</organism>
<dbReference type="InterPro" id="IPR047922">
    <property type="entry name" value="FBXL6_F-box"/>
</dbReference>
<protein>
    <submittedName>
        <fullName evidence="4">F-box/LRR-repeat protein 6 isoform X1</fullName>
    </submittedName>
</protein>
<dbReference type="OrthoDB" id="3134645at2759"/>
<dbReference type="CDD" id="cd22119">
    <property type="entry name" value="F-box_FBXL6"/>
    <property type="match status" value="1"/>
</dbReference>
<dbReference type="PANTHER" id="PTHR38926">
    <property type="entry name" value="F-BOX DOMAIN CONTAINING PROTEIN, EXPRESSED"/>
    <property type="match status" value="1"/>
</dbReference>
<dbReference type="Gene3D" id="3.80.10.10">
    <property type="entry name" value="Ribonuclease Inhibitor"/>
    <property type="match status" value="1"/>
</dbReference>
<evidence type="ECO:0000313" key="4">
    <source>
        <dbReference type="RefSeq" id="XP_033789169.1"/>
    </source>
</evidence>
<dbReference type="InterPro" id="IPR001810">
    <property type="entry name" value="F-box_dom"/>
</dbReference>
<evidence type="ECO:0000313" key="3">
    <source>
        <dbReference type="Proteomes" id="UP000515159"/>
    </source>
</evidence>
<name>A0A6P8PZ30_GEOSA</name>
<dbReference type="InterPro" id="IPR036047">
    <property type="entry name" value="F-box-like_dom_sf"/>
</dbReference>
<dbReference type="AlphaFoldDB" id="A0A6P8PZ30"/>
<accession>A0A6P8PZ30</accession>
<dbReference type="RefSeq" id="XP_033789169.1">
    <property type="nucleotide sequence ID" value="XM_033933278.1"/>
</dbReference>
<reference evidence="4" key="1">
    <citation type="submission" date="2025-08" db="UniProtKB">
        <authorList>
            <consortium name="RefSeq"/>
        </authorList>
    </citation>
    <scope>IDENTIFICATION</scope>
</reference>
<dbReference type="InParanoid" id="A0A6P8PZ30"/>
<dbReference type="KEGG" id="gsh:117355150"/>
<sequence length="505" mass="56118">MEKGRPRRVSKKRRVRAAARSASGPGYWVQETDADMLLVVRSGSPERESRPRSSRTRLEARKPAAPRGEPGPWGERLPPELLRRVFQLLVASQGAVPVLCRVSQVCRLWHTAAADPSLWHDVSLGFCWLEPGRKQLPQFEKKVRSTAQWLMENRFSLLRSFTLNHWKNNVSFVVKALGEKCRHLSSLKLLHCSGVTTDCLLAVALHCPQLESLNLQNSQVDPSAVGSFLEVAGSRLKHLWLTYNSRMNSILSLITSGSSSMLQLLEVTTDISQDVPSMQLCIEALQAGCPQLQVLRLLNVIWSPKGSAKALQSSLGFPDLLELSLATSSYSFVDDDICLRILRTSSKLSVLDLRGCYRVTPAGLLRLPCTDLHQLYLGLYCSTQNLTLCKVGSHLLTEAWRHSLQELDLTGQCYGEVDLELALAILVEGGNKLLSSINLAGTKVTLNSVRDLIRNSTTLTYLNLVSCRNLPRGMKRVYRGQEDIQQCLQLLLTSHEGSVAPQNCS</sequence>
<dbReference type="Pfam" id="PF12937">
    <property type="entry name" value="F-box-like"/>
    <property type="match status" value="1"/>
</dbReference>
<proteinExistence type="predicted"/>
<evidence type="ECO:0000259" key="2">
    <source>
        <dbReference type="Pfam" id="PF12937"/>
    </source>
</evidence>
<keyword evidence="3" id="KW-1185">Reference proteome</keyword>
<evidence type="ECO:0000256" key="1">
    <source>
        <dbReference type="SAM" id="MobiDB-lite"/>
    </source>
</evidence>
<gene>
    <name evidence="4" type="primary">FBXL6</name>
</gene>
<dbReference type="SUPFAM" id="SSF81383">
    <property type="entry name" value="F-box domain"/>
    <property type="match status" value="1"/>
</dbReference>
<dbReference type="GO" id="GO:0019005">
    <property type="term" value="C:SCF ubiquitin ligase complex"/>
    <property type="evidence" value="ECO:0007669"/>
    <property type="project" value="InterPro"/>
</dbReference>
<feature type="region of interest" description="Disordered" evidence="1">
    <location>
        <begin position="40"/>
        <end position="75"/>
    </location>
</feature>
<dbReference type="FunCoup" id="A0A6P8PZ30">
    <property type="interactions" value="332"/>
</dbReference>
<feature type="domain" description="F-box" evidence="2">
    <location>
        <begin position="76"/>
        <end position="123"/>
    </location>
</feature>
<feature type="compositionally biased region" description="Basic and acidic residues" evidence="1">
    <location>
        <begin position="44"/>
        <end position="62"/>
    </location>
</feature>
<dbReference type="GeneID" id="117355150"/>
<dbReference type="InterPro" id="IPR032675">
    <property type="entry name" value="LRR_dom_sf"/>
</dbReference>
<dbReference type="Gene3D" id="1.20.1280.50">
    <property type="match status" value="1"/>
</dbReference>
<dbReference type="Proteomes" id="UP000515159">
    <property type="component" value="Chromosome 2"/>
</dbReference>
<feature type="compositionally biased region" description="Basic residues" evidence="1">
    <location>
        <begin position="1"/>
        <end position="17"/>
    </location>
</feature>